<evidence type="ECO:0000313" key="2">
    <source>
        <dbReference type="Proteomes" id="UP000182567"/>
    </source>
</evidence>
<sequence>MAPLIMNNNFRYFIEKNKMLAISKGLNWDIPTAPDGTVKKGEGWPLFRMAGNPRIPYWLADLGTDIKTLALINAERSTQGMPPITRTMLSNAWQDLIKACAIHYIYVKGASAAHASQYIVRTIRVIASCCGNAEPWELSVDHIASALKFASLLQPSGQLARGISNSVQNVLDFNCLTDRTPLLPAVSVKHRNNRDDTSNFRQSLSERKHSERLPDYNAFWELIRIVFTEEPQTFYDELRFAQAKILVLCGLRMGETPLMPADWCQEFSYLSKKGISAGEYGGISSSIALKYFVEKRSISDKDGKLLYPDIQHIPEMFREIITQFLGRVLLLTQPLRSTLKKQYESNRIFADFQPDQLVTVADIYPCLTGNPFVFEDDQESQLIAQYRKNYDIAVLDEIESRQLLLKEHGGKVKNIVRQYFAVLRKGYESLVPFRNASGVPCKVKFMAGYFKISDMEQLVRLKMPSKLSPLEPLRTTAGKMPPHDLLFLAPIRALSEGRNEGLCDIRKYCFIGVLDTIDLRNHYYKSQNSNTTFFQRYGRDEENQGLTINSHSLRHVQNCELFRMGVADTIITKRYGRRSVEQSYQYDHRSLLEELASMDLPQAAQDLLSAGSSQVLAMVLSGKVSGPVVDEFREIQKTMGDEAAFLYLAGEADGFHVTPYGFCINSFVTNPCPKHLECYGGCRHLCVTDLQTHQQNLVGLREKIALAVNKIEARVSDSIGRTNQLNHAKKTLENIDRALACRPGEKPFPDGPDLSVQVHQVDLFEG</sequence>
<dbReference type="OrthoDB" id="6725579at2"/>
<dbReference type="AlphaFoldDB" id="A0A1J0ET60"/>
<reference evidence="2" key="1">
    <citation type="submission" date="2016-10" db="EMBL/GenBank/DDBJ databases">
        <title>Pseudomonas frederiksbergensis ERGS4:02 complete genome.</title>
        <authorList>
            <person name="Kumar R."/>
            <person name="Acharya V."/>
            <person name="Singh D."/>
        </authorList>
    </citation>
    <scope>NUCLEOTIDE SEQUENCE [LARGE SCALE GENOMIC DNA]</scope>
    <source>
        <strain evidence="2">ERGS4:02</strain>
    </source>
</reference>
<dbReference type="EMBL" id="CP017886">
    <property type="protein sequence ID" value="APC19103.1"/>
    <property type="molecule type" value="Genomic_DNA"/>
</dbReference>
<protein>
    <recommendedName>
        <fullName evidence="3">Integrase</fullName>
    </recommendedName>
</protein>
<evidence type="ECO:0008006" key="3">
    <source>
        <dbReference type="Google" id="ProtNLM"/>
    </source>
</evidence>
<name>A0A1J0ET60_9PSED</name>
<organism evidence="1 2">
    <name type="scientific">Pseudomonas frederiksbergensis</name>
    <dbReference type="NCBI Taxonomy" id="104087"/>
    <lineage>
        <taxon>Bacteria</taxon>
        <taxon>Pseudomonadati</taxon>
        <taxon>Pseudomonadota</taxon>
        <taxon>Gammaproteobacteria</taxon>
        <taxon>Pseudomonadales</taxon>
        <taxon>Pseudomonadaceae</taxon>
        <taxon>Pseudomonas</taxon>
    </lineage>
</organism>
<accession>A0A1J0ET60</accession>
<dbReference type="Proteomes" id="UP000182567">
    <property type="component" value="Chromosome"/>
</dbReference>
<evidence type="ECO:0000313" key="1">
    <source>
        <dbReference type="EMBL" id="APC19103.1"/>
    </source>
</evidence>
<proteinExistence type="predicted"/>
<gene>
    <name evidence="1" type="ORF">BLL42_26660</name>
</gene>